<gene>
    <name evidence="2" type="ORF">A2Y64_01305</name>
</gene>
<dbReference type="Gene3D" id="3.40.630.30">
    <property type="match status" value="1"/>
</dbReference>
<dbReference type="STRING" id="1817816.A2Y64_01305"/>
<dbReference type="Proteomes" id="UP000177187">
    <property type="component" value="Unassembled WGS sequence"/>
</dbReference>
<dbReference type="EMBL" id="MFAF01000048">
    <property type="protein sequence ID" value="OGD78130.1"/>
    <property type="molecule type" value="Genomic_DNA"/>
</dbReference>
<dbReference type="GO" id="GO:0016747">
    <property type="term" value="F:acyltransferase activity, transferring groups other than amino-acyl groups"/>
    <property type="evidence" value="ECO:0007669"/>
    <property type="project" value="InterPro"/>
</dbReference>
<organism evidence="2 3">
    <name type="scientific">Candidatus Coatesbacteria bacterium RBG_13_66_14</name>
    <dbReference type="NCBI Taxonomy" id="1817816"/>
    <lineage>
        <taxon>Bacteria</taxon>
        <taxon>Candidatus Coatesiibacteriota</taxon>
    </lineage>
</organism>
<evidence type="ECO:0000313" key="2">
    <source>
        <dbReference type="EMBL" id="OGD78130.1"/>
    </source>
</evidence>
<proteinExistence type="predicted"/>
<dbReference type="SUPFAM" id="SSF55729">
    <property type="entry name" value="Acyl-CoA N-acyltransferases (Nat)"/>
    <property type="match status" value="1"/>
</dbReference>
<name>A0A1F5FET4_9BACT</name>
<dbReference type="InterPro" id="IPR016181">
    <property type="entry name" value="Acyl_CoA_acyltransferase"/>
</dbReference>
<dbReference type="InterPro" id="IPR000182">
    <property type="entry name" value="GNAT_dom"/>
</dbReference>
<evidence type="ECO:0000313" key="3">
    <source>
        <dbReference type="Proteomes" id="UP000177187"/>
    </source>
</evidence>
<comment type="caution">
    <text evidence="2">The sequence shown here is derived from an EMBL/GenBank/DDBJ whole genome shotgun (WGS) entry which is preliminary data.</text>
</comment>
<accession>A0A1F5FET4</accession>
<reference evidence="2 3" key="1">
    <citation type="journal article" date="2016" name="Nat. Commun.">
        <title>Thousands of microbial genomes shed light on interconnected biogeochemical processes in an aquifer system.</title>
        <authorList>
            <person name="Anantharaman K."/>
            <person name="Brown C.T."/>
            <person name="Hug L.A."/>
            <person name="Sharon I."/>
            <person name="Castelle C.J."/>
            <person name="Probst A.J."/>
            <person name="Thomas B.C."/>
            <person name="Singh A."/>
            <person name="Wilkins M.J."/>
            <person name="Karaoz U."/>
            <person name="Brodie E.L."/>
            <person name="Williams K.H."/>
            <person name="Hubbard S.S."/>
            <person name="Banfield J.F."/>
        </authorList>
    </citation>
    <scope>NUCLEOTIDE SEQUENCE [LARGE SCALE GENOMIC DNA]</scope>
</reference>
<protein>
    <recommendedName>
        <fullName evidence="1">N-acetyltransferase domain-containing protein</fullName>
    </recommendedName>
</protein>
<evidence type="ECO:0000259" key="1">
    <source>
        <dbReference type="PROSITE" id="PS51186"/>
    </source>
</evidence>
<feature type="domain" description="N-acetyltransferase" evidence="1">
    <location>
        <begin position="11"/>
        <end position="157"/>
    </location>
</feature>
<dbReference type="AlphaFoldDB" id="A0A1F5FET4"/>
<sequence>MNGALFAAPGIFVRELELGDDLKLSSWPDTVYLGSDGHHWGSAEKAQQNLEELKLLWGNVTVVCNAENGQALGLLVWSEEPDGGCRFGLELAPDRIGRGIGRQLVISFIEFAFGILGFKELRAKVSATNSPAVSLGRQLNFHLIDETYDVTPQCRLPIFTDPRFEGIRENFRKEGGIVLERVLELGLEAENWHPSVFE</sequence>
<dbReference type="Pfam" id="PF13302">
    <property type="entry name" value="Acetyltransf_3"/>
    <property type="match status" value="1"/>
</dbReference>
<dbReference type="PROSITE" id="PS51186">
    <property type="entry name" value="GNAT"/>
    <property type="match status" value="1"/>
</dbReference>